<dbReference type="NCBIfam" id="TIGR03733">
    <property type="entry name" value="lanti_perm_MutG"/>
    <property type="match status" value="1"/>
</dbReference>
<keyword evidence="1" id="KW-0472">Membrane</keyword>
<feature type="transmembrane region" description="Helical" evidence="1">
    <location>
        <begin position="54"/>
        <end position="73"/>
    </location>
</feature>
<protein>
    <submittedName>
        <fullName evidence="2">Lantibiotic immunity ABC transporter MutG family permease subunit</fullName>
    </submittedName>
</protein>
<gene>
    <name evidence="2" type="ORF">LDJ82_03315</name>
</gene>
<comment type="caution">
    <text evidence="2">The sequence shown here is derived from an EMBL/GenBank/DDBJ whole genome shotgun (WGS) entry which is preliminary data.</text>
</comment>
<evidence type="ECO:0000256" key="1">
    <source>
        <dbReference type="SAM" id="Phobius"/>
    </source>
</evidence>
<dbReference type="InterPro" id="IPR022294">
    <property type="entry name" value="ABC-transptr_permeasesu"/>
</dbReference>
<keyword evidence="3" id="KW-1185">Reference proteome</keyword>
<name>A0ABS7YW30_9FIRM</name>
<dbReference type="RefSeq" id="WP_209775202.1">
    <property type="nucleotide sequence ID" value="NZ_JAGGLO010000020.1"/>
</dbReference>
<reference evidence="3" key="1">
    <citation type="submission" date="2023-07" db="EMBL/GenBank/DDBJ databases">
        <title>FDA dAtabase for Regulatory Grade micrObial Sequences (FDA-ARGOS): Supporting development and validation of Infectious Disease Dx tests.</title>
        <authorList>
            <person name="Sproer C."/>
            <person name="Gronow S."/>
            <person name="Severitt S."/>
            <person name="Schroder I."/>
            <person name="Tallon L."/>
            <person name="Sadzewicz L."/>
            <person name="Zhao X."/>
            <person name="Boylan J."/>
            <person name="Ott S."/>
            <person name="Bowen H."/>
            <person name="Vavikolanu K."/>
            <person name="Hazen T."/>
            <person name="Aluvathingal J."/>
            <person name="Nadendla S."/>
            <person name="Lowell S."/>
            <person name="Myers T."/>
            <person name="Yan Y."/>
        </authorList>
    </citation>
    <scope>NUCLEOTIDE SEQUENCE [LARGE SCALE GENOMIC DNA]</scope>
    <source>
        <strain evidence="3">FDAARGOS_1538</strain>
    </source>
</reference>
<accession>A0ABS7YW30</accession>
<sequence>MINIIKSEIYKIKHTWLPWIHIVLPIAYSSLFYVSSKTTGLKNFEESDIIQTYFILLGALIPIILSFITSKVVDMEISAGKFQMLLSTTKSRTKAYIGKLIVLELGFVISLTLAIIIFAILSGYQNILDWVIEFFLIVISSFSLYMIHLWVSIILSSGASIGLGFLETMVNLLSLTVIGDSIWYFLPCTWASRLPAMYITMSKVSDWSYFHKELRLWSFVALFIILILFISSLVWFNKWDGKSISE</sequence>
<dbReference type="CDD" id="cd21808">
    <property type="entry name" value="ABC-2_lan_permease_MutG"/>
    <property type="match status" value="1"/>
</dbReference>
<feature type="transmembrane region" description="Helical" evidence="1">
    <location>
        <begin position="216"/>
        <end position="236"/>
    </location>
</feature>
<keyword evidence="1" id="KW-1133">Transmembrane helix</keyword>
<evidence type="ECO:0000313" key="3">
    <source>
        <dbReference type="Proteomes" id="UP001198374"/>
    </source>
</evidence>
<feature type="transmembrane region" description="Helical" evidence="1">
    <location>
        <begin position="16"/>
        <end position="34"/>
    </location>
</feature>
<keyword evidence="1" id="KW-0812">Transmembrane</keyword>
<dbReference type="Proteomes" id="UP001198374">
    <property type="component" value="Unassembled WGS sequence"/>
</dbReference>
<feature type="transmembrane region" description="Helical" evidence="1">
    <location>
        <begin position="163"/>
        <end position="186"/>
    </location>
</feature>
<feature type="transmembrane region" description="Helical" evidence="1">
    <location>
        <begin position="100"/>
        <end position="124"/>
    </location>
</feature>
<feature type="transmembrane region" description="Helical" evidence="1">
    <location>
        <begin position="130"/>
        <end position="151"/>
    </location>
</feature>
<proteinExistence type="predicted"/>
<evidence type="ECO:0000313" key="2">
    <source>
        <dbReference type="EMBL" id="MCA2095940.1"/>
    </source>
</evidence>
<organism evidence="2 3">
    <name type="scientific">Anaerococcus degeneri</name>
    <dbReference type="NCBI Taxonomy" id="361500"/>
    <lineage>
        <taxon>Bacteria</taxon>
        <taxon>Bacillati</taxon>
        <taxon>Bacillota</taxon>
        <taxon>Tissierellia</taxon>
        <taxon>Tissierellales</taxon>
        <taxon>Peptoniphilaceae</taxon>
        <taxon>Anaerococcus</taxon>
    </lineage>
</organism>
<dbReference type="EMBL" id="JAIWIY010000001">
    <property type="protein sequence ID" value="MCA2095940.1"/>
    <property type="molecule type" value="Genomic_DNA"/>
</dbReference>